<name>A0A9D2C702_9FIRM</name>
<dbReference type="Proteomes" id="UP000824007">
    <property type="component" value="Unassembled WGS sequence"/>
</dbReference>
<evidence type="ECO:0000313" key="3">
    <source>
        <dbReference type="Proteomes" id="UP000824007"/>
    </source>
</evidence>
<dbReference type="SUPFAM" id="SSF103473">
    <property type="entry name" value="MFS general substrate transporter"/>
    <property type="match status" value="1"/>
</dbReference>
<dbReference type="AlphaFoldDB" id="A0A9D2C702"/>
<feature type="transmembrane region" description="Helical" evidence="1">
    <location>
        <begin position="222"/>
        <end position="242"/>
    </location>
</feature>
<reference evidence="2" key="2">
    <citation type="submission" date="2021-04" db="EMBL/GenBank/DDBJ databases">
        <authorList>
            <person name="Gilroy R."/>
        </authorList>
    </citation>
    <scope>NUCLEOTIDE SEQUENCE</scope>
    <source>
        <strain evidence="2">ChiSxjej3B15-24422</strain>
    </source>
</reference>
<dbReference type="InterPro" id="IPR036259">
    <property type="entry name" value="MFS_trans_sf"/>
</dbReference>
<feature type="transmembrane region" description="Helical" evidence="1">
    <location>
        <begin position="79"/>
        <end position="101"/>
    </location>
</feature>
<feature type="transmembrane region" description="Helical" evidence="1">
    <location>
        <begin position="404"/>
        <end position="425"/>
    </location>
</feature>
<keyword evidence="1" id="KW-1133">Transmembrane helix</keyword>
<dbReference type="GO" id="GO:0015293">
    <property type="term" value="F:symporter activity"/>
    <property type="evidence" value="ECO:0007669"/>
    <property type="project" value="InterPro"/>
</dbReference>
<dbReference type="InterPro" id="IPR001927">
    <property type="entry name" value="Na/Gal_symport"/>
</dbReference>
<evidence type="ECO:0000313" key="2">
    <source>
        <dbReference type="EMBL" id="HIY60923.1"/>
    </source>
</evidence>
<feature type="transmembrane region" description="Helical" evidence="1">
    <location>
        <begin position="262"/>
        <end position="281"/>
    </location>
</feature>
<feature type="transmembrane region" description="Helical" evidence="1">
    <location>
        <begin position="151"/>
        <end position="171"/>
    </location>
</feature>
<comment type="caution">
    <text evidence="2">The sequence shown here is derived from an EMBL/GenBank/DDBJ whole genome shotgun (WGS) entry which is preliminary data.</text>
</comment>
<dbReference type="GO" id="GO:0005886">
    <property type="term" value="C:plasma membrane"/>
    <property type="evidence" value="ECO:0007669"/>
    <property type="project" value="TreeGrafter"/>
</dbReference>
<dbReference type="Gene3D" id="1.20.1250.20">
    <property type="entry name" value="MFS general substrate transporter like domains"/>
    <property type="match status" value="2"/>
</dbReference>
<feature type="transmembrane region" description="Helical" evidence="1">
    <location>
        <begin position="46"/>
        <end position="67"/>
    </location>
</feature>
<keyword evidence="1" id="KW-0472">Membrane</keyword>
<evidence type="ECO:0000256" key="1">
    <source>
        <dbReference type="SAM" id="Phobius"/>
    </source>
</evidence>
<accession>A0A9D2C702</accession>
<reference evidence="2" key="1">
    <citation type="journal article" date="2021" name="PeerJ">
        <title>Extensive microbial diversity within the chicken gut microbiome revealed by metagenomics and culture.</title>
        <authorList>
            <person name="Gilroy R."/>
            <person name="Ravi A."/>
            <person name="Getino M."/>
            <person name="Pursley I."/>
            <person name="Horton D.L."/>
            <person name="Alikhan N.F."/>
            <person name="Baker D."/>
            <person name="Gharbi K."/>
            <person name="Hall N."/>
            <person name="Watson M."/>
            <person name="Adriaenssens E.M."/>
            <person name="Foster-Nyarko E."/>
            <person name="Jarju S."/>
            <person name="Secka A."/>
            <person name="Antonio M."/>
            <person name="Oren A."/>
            <person name="Chaudhuri R.R."/>
            <person name="La Ragione R."/>
            <person name="Hildebrand F."/>
            <person name="Pallen M.J."/>
        </authorList>
    </citation>
    <scope>NUCLEOTIDE SEQUENCE</scope>
    <source>
        <strain evidence="2">ChiSxjej3B15-24422</strain>
    </source>
</reference>
<dbReference type="Pfam" id="PF13347">
    <property type="entry name" value="MFS_2"/>
    <property type="match status" value="1"/>
</dbReference>
<keyword evidence="1" id="KW-0812">Transmembrane</keyword>
<organism evidence="2 3">
    <name type="scientific">Candidatus Eisenbergiella pullistercoris</name>
    <dbReference type="NCBI Taxonomy" id="2838555"/>
    <lineage>
        <taxon>Bacteria</taxon>
        <taxon>Bacillati</taxon>
        <taxon>Bacillota</taxon>
        <taxon>Clostridia</taxon>
        <taxon>Lachnospirales</taxon>
        <taxon>Lachnospiraceae</taxon>
        <taxon>Eisenbergiella</taxon>
    </lineage>
</organism>
<feature type="transmembrane region" description="Helical" evidence="1">
    <location>
        <begin position="21"/>
        <end position="40"/>
    </location>
</feature>
<sequence>MHNISSREKLTYTGSLLGQNMIYSFVTMYIMFFFTDLLRIPPESVTVIMVAASLWDAVNDVLMGMIADRTRTRIGKFRPYLLTGPVFIALATIFCFVSFGGSLGGTIAVAAVCYVLWDITYTVYDVPIWAISSVSSPNPDEKNGMVTLGKIGGTIGTVIISVGSVSLLNAFGGERSAAAYTAAAAVVAVAGAALMILSGFVLKERIEPPPKDIPFSRNIHTILDNGPLIALLISLLIVDMVNNLRQVSQMYFAVYVWGDSGYVTYIGVSLVLGMITGMAVSPMLIRRFDKKKIFIAACVAGAVSSFLPFPLNAGPAAGLILLGVSFAFTGMTTISSTAMLMDAIDYSEYRLGFRGEGIVFSMNTFLNKLSSTFSKGLLGFAMTVTHYEDNMEPTAAVVTGFGAMVYVVPALCFLFAILPLLLYRLKPAQIEEIQRQLTRRRQTKKENP</sequence>
<feature type="transmembrane region" description="Helical" evidence="1">
    <location>
        <begin position="177"/>
        <end position="202"/>
    </location>
</feature>
<feature type="transmembrane region" description="Helical" evidence="1">
    <location>
        <begin position="317"/>
        <end position="344"/>
    </location>
</feature>
<dbReference type="GO" id="GO:0008643">
    <property type="term" value="P:carbohydrate transport"/>
    <property type="evidence" value="ECO:0007669"/>
    <property type="project" value="InterPro"/>
</dbReference>
<dbReference type="PANTHER" id="PTHR11328">
    <property type="entry name" value="MAJOR FACILITATOR SUPERFAMILY DOMAIN-CONTAINING PROTEIN"/>
    <property type="match status" value="1"/>
</dbReference>
<dbReference type="NCBIfam" id="TIGR00792">
    <property type="entry name" value="gph"/>
    <property type="match status" value="1"/>
</dbReference>
<feature type="transmembrane region" description="Helical" evidence="1">
    <location>
        <begin position="293"/>
        <end position="311"/>
    </location>
</feature>
<dbReference type="GO" id="GO:0006814">
    <property type="term" value="P:sodium ion transport"/>
    <property type="evidence" value="ECO:0007669"/>
    <property type="project" value="InterPro"/>
</dbReference>
<dbReference type="InterPro" id="IPR039672">
    <property type="entry name" value="MFS_2"/>
</dbReference>
<dbReference type="PANTHER" id="PTHR11328:SF24">
    <property type="entry name" value="MAJOR FACILITATOR SUPERFAMILY (MFS) PROFILE DOMAIN-CONTAINING PROTEIN"/>
    <property type="match status" value="1"/>
</dbReference>
<dbReference type="EMBL" id="DXDD01000120">
    <property type="protein sequence ID" value="HIY60923.1"/>
    <property type="molecule type" value="Genomic_DNA"/>
</dbReference>
<proteinExistence type="predicted"/>
<protein>
    <submittedName>
        <fullName evidence="2">Glycoside-pentoside-hexuronide (GPH):cation symporter</fullName>
    </submittedName>
</protein>
<gene>
    <name evidence="2" type="ORF">H9831_09625</name>
</gene>